<dbReference type="EMBL" id="NFZX01000015">
    <property type="protein sequence ID" value="RFA35242.1"/>
    <property type="molecule type" value="Genomic_DNA"/>
</dbReference>
<evidence type="ECO:0000256" key="1">
    <source>
        <dbReference type="SAM" id="Phobius"/>
    </source>
</evidence>
<keyword evidence="1" id="KW-0472">Membrane</keyword>
<feature type="transmembrane region" description="Helical" evidence="1">
    <location>
        <begin position="191"/>
        <end position="208"/>
    </location>
</feature>
<feature type="transmembrane region" description="Helical" evidence="1">
    <location>
        <begin position="58"/>
        <end position="76"/>
    </location>
</feature>
<sequence length="403" mass="46927">MFNSHHFFKERFSAHLKETSRYLRYIFNGHIAIAMLFFISALAVYYQKWLQEIPDDFPAAWVISIVFGLIASYSPVRTLLKEPDLVFLIPAEQKMKAYFRNAIAYSFTIQLYLVFLAAAALGPLYTTVFANRAGVVYLITIVLLLVFKFANLIANWWMLKVRERDSRLIDTVVRTVLNIAVFYFFISGSMLLAGITTLLFAIVFLYDYQIASKRSGLLWDLLVEKDQSRMQAFYRLANMFADVPHLKSRVKKRHWLVRIVSQVPFTRTATYDYLYRITLIRSGDYLGIYMRLVVIGGVLIYVIPPLWLKIIFALLFLYLSSFQMMTLYQHHRTILWLDLYPVSLQIRQQSLLKLLLQLSIVQVILFTALFIVMGIYIGAMITFAGGIIFSWLFVDGYVKRKLT</sequence>
<feature type="transmembrane region" description="Helical" evidence="1">
    <location>
        <begin position="134"/>
        <end position="156"/>
    </location>
</feature>
<feature type="transmembrane region" description="Helical" evidence="1">
    <location>
        <begin position="97"/>
        <end position="122"/>
    </location>
</feature>
<keyword evidence="1" id="KW-0812">Transmembrane</keyword>
<keyword evidence="1" id="KW-1133">Transmembrane helix</keyword>
<name>A0A3E0WQK5_9BACI</name>
<feature type="transmembrane region" description="Helical" evidence="1">
    <location>
        <begin position="351"/>
        <end position="371"/>
    </location>
</feature>
<reference evidence="2 3" key="1">
    <citation type="submission" date="2017-05" db="EMBL/GenBank/DDBJ databases">
        <title>Virgibacillus sp. AK90 isolated from a saltern of Kakinada, India.</title>
        <authorList>
            <person name="Gupta V."/>
            <person name="Sidhu C."/>
            <person name="Korpole S."/>
            <person name="Pinnaka A.K."/>
        </authorList>
    </citation>
    <scope>NUCLEOTIDE SEQUENCE [LARGE SCALE GENOMIC DNA]</scope>
    <source>
        <strain evidence="2 3">AK90</strain>
    </source>
</reference>
<dbReference type="RefSeq" id="WP_116278126.1">
    <property type="nucleotide sequence ID" value="NZ_NFZX01000015.1"/>
</dbReference>
<dbReference type="PIRSF" id="PIRSF037259">
    <property type="entry name" value="EcsB_ABC"/>
    <property type="match status" value="1"/>
</dbReference>
<protein>
    <submittedName>
        <fullName evidence="2">ABC transporter permease</fullName>
    </submittedName>
</protein>
<feature type="transmembrane region" description="Helical" evidence="1">
    <location>
        <begin position="377"/>
        <end position="398"/>
    </location>
</feature>
<evidence type="ECO:0000313" key="2">
    <source>
        <dbReference type="EMBL" id="RFA35242.1"/>
    </source>
</evidence>
<dbReference type="AlphaFoldDB" id="A0A3E0WQK5"/>
<feature type="transmembrane region" description="Helical" evidence="1">
    <location>
        <begin position="25"/>
        <end position="46"/>
    </location>
</feature>
<dbReference type="InterPro" id="IPR010288">
    <property type="entry name" value="EcsB_ABC"/>
</dbReference>
<dbReference type="Proteomes" id="UP000256488">
    <property type="component" value="Unassembled WGS sequence"/>
</dbReference>
<organism evidence="2 3">
    <name type="scientific">Virgibacillus dokdonensis</name>
    <dbReference type="NCBI Taxonomy" id="302167"/>
    <lineage>
        <taxon>Bacteria</taxon>
        <taxon>Bacillati</taxon>
        <taxon>Bacillota</taxon>
        <taxon>Bacilli</taxon>
        <taxon>Bacillales</taxon>
        <taxon>Bacillaceae</taxon>
        <taxon>Virgibacillus</taxon>
    </lineage>
</organism>
<proteinExistence type="predicted"/>
<dbReference type="Pfam" id="PF05975">
    <property type="entry name" value="EcsB"/>
    <property type="match status" value="1"/>
</dbReference>
<gene>
    <name evidence="2" type="ORF">CAI16_09030</name>
</gene>
<comment type="caution">
    <text evidence="2">The sequence shown here is derived from an EMBL/GenBank/DDBJ whole genome shotgun (WGS) entry which is preliminary data.</text>
</comment>
<accession>A0A3E0WQK5</accession>
<dbReference type="GO" id="GO:0016020">
    <property type="term" value="C:membrane"/>
    <property type="evidence" value="ECO:0007669"/>
    <property type="project" value="InterPro"/>
</dbReference>
<evidence type="ECO:0000313" key="3">
    <source>
        <dbReference type="Proteomes" id="UP000256488"/>
    </source>
</evidence>